<keyword evidence="1" id="KW-1133">Transmembrane helix</keyword>
<organism evidence="2 3">
    <name type="scientific">Legionella anisa</name>
    <dbReference type="NCBI Taxonomy" id="28082"/>
    <lineage>
        <taxon>Bacteria</taxon>
        <taxon>Pseudomonadati</taxon>
        <taxon>Pseudomonadota</taxon>
        <taxon>Gammaproteobacteria</taxon>
        <taxon>Legionellales</taxon>
        <taxon>Legionellaceae</taxon>
        <taxon>Legionella</taxon>
    </lineage>
</organism>
<keyword evidence="1" id="KW-0472">Membrane</keyword>
<protein>
    <submittedName>
        <fullName evidence="2">Uncharacterized protein</fullName>
    </submittedName>
</protein>
<gene>
    <name evidence="2" type="ORF">A6J39_017390</name>
</gene>
<evidence type="ECO:0000313" key="2">
    <source>
        <dbReference type="EMBL" id="PNL62833.1"/>
    </source>
</evidence>
<reference evidence="2" key="1">
    <citation type="submission" date="2017-12" db="EMBL/GenBank/DDBJ databases">
        <title>FDA dAtabase for Regulatory Grade micrObial Sequences (FDA-ARGOS): Supporting development and validation of Infectious Disease Dx tests.</title>
        <authorList>
            <person name="Kerrigan L."/>
            <person name="Tallon L.J."/>
            <person name="Sadzewicz L."/>
            <person name="Sengamalay N."/>
            <person name="Ott S."/>
            <person name="Godinez A."/>
            <person name="Nagaraj S."/>
            <person name="Vavikolanu K."/>
            <person name="Vyas G."/>
            <person name="Nadendla S."/>
            <person name="Aluvathingal J."/>
            <person name="Sichtig H."/>
        </authorList>
    </citation>
    <scope>NUCLEOTIDE SEQUENCE [LARGE SCALE GENOMIC DNA]</scope>
    <source>
        <strain evidence="2">FDAARGOS_200</strain>
    </source>
</reference>
<feature type="transmembrane region" description="Helical" evidence="1">
    <location>
        <begin position="6"/>
        <end position="27"/>
    </location>
</feature>
<evidence type="ECO:0000313" key="3">
    <source>
        <dbReference type="Proteomes" id="UP000192511"/>
    </source>
</evidence>
<comment type="caution">
    <text evidence="2">The sequence shown here is derived from an EMBL/GenBank/DDBJ whole genome shotgun (WGS) entry which is preliminary data.</text>
</comment>
<feature type="transmembrane region" description="Helical" evidence="1">
    <location>
        <begin position="39"/>
        <end position="60"/>
    </location>
</feature>
<accession>A0AAX0WWT6</accession>
<proteinExistence type="predicted"/>
<keyword evidence="3" id="KW-1185">Reference proteome</keyword>
<dbReference type="Proteomes" id="UP000192511">
    <property type="component" value="Unassembled WGS sequence"/>
</dbReference>
<keyword evidence="1" id="KW-0812">Transmembrane</keyword>
<name>A0AAX0WWT6_9GAMM</name>
<evidence type="ECO:0000256" key="1">
    <source>
        <dbReference type="SAM" id="Phobius"/>
    </source>
</evidence>
<dbReference type="RefSeq" id="WP_019235660.1">
    <property type="nucleotide sequence ID" value="NZ_CAAAHR010000013.1"/>
</dbReference>
<sequence>MMFLFHIAITMGFIAFILSISLLIWGLRHQGAGVSLAKVLGSLIAVLSVIGVLCSGYYGIKYWHEGYFETPAAMEKVPH</sequence>
<dbReference type="AlphaFoldDB" id="A0AAX0WWT6"/>
<dbReference type="GeneID" id="98063799"/>
<dbReference type="EMBL" id="NBTX02000004">
    <property type="protein sequence ID" value="PNL62833.1"/>
    <property type="molecule type" value="Genomic_DNA"/>
</dbReference>